<accession>W3WJA0</accession>
<evidence type="ECO:0000256" key="1">
    <source>
        <dbReference type="ARBA" id="ARBA00004123"/>
    </source>
</evidence>
<dbReference type="GO" id="GO:0008270">
    <property type="term" value="F:zinc ion binding"/>
    <property type="evidence" value="ECO:0007669"/>
    <property type="project" value="InterPro"/>
</dbReference>
<dbReference type="SMART" id="SM00906">
    <property type="entry name" value="Fungal_trans"/>
    <property type="match status" value="1"/>
</dbReference>
<dbReference type="RefSeq" id="XP_007841557.1">
    <property type="nucleotide sequence ID" value="XM_007843366.1"/>
</dbReference>
<dbReference type="GeneID" id="19279798"/>
<dbReference type="InterPro" id="IPR050613">
    <property type="entry name" value="Sec_Metabolite_Reg"/>
</dbReference>
<dbReference type="CDD" id="cd12148">
    <property type="entry name" value="fungal_TF_MHR"/>
    <property type="match status" value="1"/>
</dbReference>
<feature type="transmembrane region" description="Helical" evidence="3">
    <location>
        <begin position="30"/>
        <end position="49"/>
    </location>
</feature>
<dbReference type="HOGENOM" id="CLU_371760_0_0_1"/>
<keyword evidence="3" id="KW-0472">Membrane</keyword>
<dbReference type="PANTHER" id="PTHR31001:SF85">
    <property type="entry name" value="ZN(II)2CYS6 TRANSCRIPTION FACTOR (EUROFUNG)"/>
    <property type="match status" value="1"/>
</dbReference>
<feature type="domain" description="Xylanolytic transcriptional activator regulatory" evidence="4">
    <location>
        <begin position="388"/>
        <end position="462"/>
    </location>
</feature>
<evidence type="ECO:0000259" key="4">
    <source>
        <dbReference type="SMART" id="SM00906"/>
    </source>
</evidence>
<dbReference type="AlphaFoldDB" id="W3WJA0"/>
<dbReference type="KEGG" id="pfy:PFICI_14785"/>
<dbReference type="GO" id="GO:0005634">
    <property type="term" value="C:nucleus"/>
    <property type="evidence" value="ECO:0007669"/>
    <property type="project" value="UniProtKB-SubCell"/>
</dbReference>
<dbReference type="Pfam" id="PF04082">
    <property type="entry name" value="Fungal_trans"/>
    <property type="match status" value="1"/>
</dbReference>
<dbReference type="Proteomes" id="UP000030651">
    <property type="component" value="Unassembled WGS sequence"/>
</dbReference>
<evidence type="ECO:0000313" key="6">
    <source>
        <dbReference type="Proteomes" id="UP000030651"/>
    </source>
</evidence>
<comment type="subcellular location">
    <subcellularLocation>
        <location evidence="1">Nucleus</location>
    </subcellularLocation>
</comment>
<dbReference type="eggNOG" id="ENOG502QYWX">
    <property type="taxonomic scope" value="Eukaryota"/>
</dbReference>
<dbReference type="OrthoDB" id="435881at2759"/>
<feature type="transmembrane region" description="Helical" evidence="3">
    <location>
        <begin position="128"/>
        <end position="146"/>
    </location>
</feature>
<name>W3WJA0_PESFW</name>
<feature type="transmembrane region" description="Helical" evidence="3">
    <location>
        <begin position="61"/>
        <end position="83"/>
    </location>
</feature>
<keyword evidence="3" id="KW-1133">Transmembrane helix</keyword>
<protein>
    <recommendedName>
        <fullName evidence="4">Xylanolytic transcriptional activator regulatory domain-containing protein</fullName>
    </recommendedName>
</protein>
<organism evidence="5 6">
    <name type="scientific">Pestalotiopsis fici (strain W106-1 / CGMCC3.15140)</name>
    <dbReference type="NCBI Taxonomy" id="1229662"/>
    <lineage>
        <taxon>Eukaryota</taxon>
        <taxon>Fungi</taxon>
        <taxon>Dikarya</taxon>
        <taxon>Ascomycota</taxon>
        <taxon>Pezizomycotina</taxon>
        <taxon>Sordariomycetes</taxon>
        <taxon>Xylariomycetidae</taxon>
        <taxon>Amphisphaeriales</taxon>
        <taxon>Sporocadaceae</taxon>
        <taxon>Pestalotiopsis</taxon>
    </lineage>
</organism>
<dbReference type="InParanoid" id="W3WJA0"/>
<dbReference type="EMBL" id="KI912121">
    <property type="protein sequence ID" value="ETS73839.1"/>
    <property type="molecule type" value="Genomic_DNA"/>
</dbReference>
<evidence type="ECO:0000256" key="2">
    <source>
        <dbReference type="ARBA" id="ARBA00023242"/>
    </source>
</evidence>
<evidence type="ECO:0000313" key="5">
    <source>
        <dbReference type="EMBL" id="ETS73839.1"/>
    </source>
</evidence>
<keyword evidence="6" id="KW-1185">Reference proteome</keyword>
<proteinExistence type="predicted"/>
<dbReference type="PANTHER" id="PTHR31001">
    <property type="entry name" value="UNCHARACTERIZED TRANSCRIPTIONAL REGULATORY PROTEIN"/>
    <property type="match status" value="1"/>
</dbReference>
<sequence length="748" mass="83894">MDRLRLWMDNVRSFLGSSYFDGHHKKKVHIVQLLLVVLMIILSGTRVAVKPKGIPTTRADTIGIVMGIKTFVVITYQLVTTHVQRYKKWASLKAYSVLNFMEILFWFVVIIVTFMGISTFCQGASCGLSWIIVLLAVALICIETGLECVASTRAQYTRRRYPAVPDSATTQSISSPAAVHRNVTGASGPVPSFGQYVRVALEIVIIYLMVMTAHRNLWQGLSDEVRDSRLGVYSATLTALEGPSSDASALLLSSAPRDSGYQDLYPSAAHASILWQSFLQNVNPLSKVIHAPTMQSYIIEAGRGPATLDRPTVALLFAIYTAAVMSMSDVECQNNFGKPQKTLLSSYLFATQQALQVAELMRTPSFMLLQAFTLYIIAARHLCNPQNTWLLSGTAVRMGQLLGLHQNPPRGDLSIFEIQMHRRLWWQILLIDGRGAQLAGSQSTQQFSNAADFWLPGNFNDADLGPDMLEEPAVHNGPTEVIFCLLRYELGRFLSTAAPILYSREMSLEEKDRLINEYEDRIESKYLRYCDMASPLHLVASGGARSALCKMRLMAHHPSQYACGTSIPESEHDMLFFNSLKMVEYDVLGKSIRSLDSFGWHTDVFFQLDAFVFMLIELRRQKLGPDVEKAWRLIDDVFRHHPTLSGEGSSELSLEVSKLVLKAWKTREASLVETGIVPVQKPPIITQLRSRLRADSEYDFILDKTSEAAKQQFTNVDMDASMMVDWDFWDNFLQGDGVLQSQDFMNST</sequence>
<feature type="transmembrane region" description="Helical" evidence="3">
    <location>
        <begin position="103"/>
        <end position="121"/>
    </location>
</feature>
<dbReference type="GO" id="GO:0006351">
    <property type="term" value="P:DNA-templated transcription"/>
    <property type="evidence" value="ECO:0007669"/>
    <property type="project" value="InterPro"/>
</dbReference>
<evidence type="ECO:0000256" key="3">
    <source>
        <dbReference type="SAM" id="Phobius"/>
    </source>
</evidence>
<gene>
    <name evidence="5" type="ORF">PFICI_14785</name>
</gene>
<keyword evidence="3" id="KW-0812">Transmembrane</keyword>
<keyword evidence="2" id="KW-0539">Nucleus</keyword>
<dbReference type="OMA" id="INEYEDR"/>
<dbReference type="GO" id="GO:0003677">
    <property type="term" value="F:DNA binding"/>
    <property type="evidence" value="ECO:0007669"/>
    <property type="project" value="InterPro"/>
</dbReference>
<reference evidence="6" key="1">
    <citation type="journal article" date="2015" name="BMC Genomics">
        <title>Genomic and transcriptomic analysis of the endophytic fungus Pestalotiopsis fici reveals its lifestyle and high potential for synthesis of natural products.</title>
        <authorList>
            <person name="Wang X."/>
            <person name="Zhang X."/>
            <person name="Liu L."/>
            <person name="Xiang M."/>
            <person name="Wang W."/>
            <person name="Sun X."/>
            <person name="Che Y."/>
            <person name="Guo L."/>
            <person name="Liu G."/>
            <person name="Guo L."/>
            <person name="Wang C."/>
            <person name="Yin W.B."/>
            <person name="Stadler M."/>
            <person name="Zhang X."/>
            <person name="Liu X."/>
        </authorList>
    </citation>
    <scope>NUCLEOTIDE SEQUENCE [LARGE SCALE GENOMIC DNA]</scope>
    <source>
        <strain evidence="6">W106-1 / CGMCC3.15140</strain>
    </source>
</reference>
<dbReference type="InterPro" id="IPR007219">
    <property type="entry name" value="XnlR_reg_dom"/>
</dbReference>